<sequence length="143" mass="15603">MTTITELWKEFQLPIRDALHFADGQSFDVSLTPEASSGLTIQAPFDLSGMLADDPSWTSSVDGLVETDLGGRGLLWGGEGSYGSEGFIARLTTDRSLVWAIFFMDSNPFDQIHLINNVATFVSTSTVEITVDIDDPRAPIPMM</sequence>
<protein>
    <submittedName>
        <fullName evidence="1">Uncharacterized protein</fullName>
    </submittedName>
</protein>
<dbReference type="RefSeq" id="WP_256655600.1">
    <property type="nucleotide sequence ID" value="NZ_JANIAA010000055.1"/>
</dbReference>
<name>A0ABT1VC43_9ACTN</name>
<evidence type="ECO:0000313" key="2">
    <source>
        <dbReference type="Proteomes" id="UP001204746"/>
    </source>
</evidence>
<dbReference type="EMBL" id="JANIAA010000055">
    <property type="protein sequence ID" value="MCQ8194842.1"/>
    <property type="molecule type" value="Genomic_DNA"/>
</dbReference>
<keyword evidence="2" id="KW-1185">Reference proteome</keyword>
<gene>
    <name evidence="1" type="ORF">NP777_42775</name>
</gene>
<proteinExistence type="predicted"/>
<comment type="caution">
    <text evidence="1">The sequence shown here is derived from an EMBL/GenBank/DDBJ whole genome shotgun (WGS) entry which is preliminary data.</text>
</comment>
<reference evidence="1 2" key="1">
    <citation type="submission" date="2022-07" db="EMBL/GenBank/DDBJ databases">
        <authorList>
            <person name="Phongsopitanun W."/>
            <person name="Tanasupawat S."/>
        </authorList>
    </citation>
    <scope>NUCLEOTIDE SEQUENCE [LARGE SCALE GENOMIC DNA]</scope>
    <source>
        <strain evidence="1 2">RCU-064</strain>
    </source>
</reference>
<accession>A0ABT1VC43</accession>
<evidence type="ECO:0000313" key="1">
    <source>
        <dbReference type="EMBL" id="MCQ8194842.1"/>
    </source>
</evidence>
<organism evidence="1 2">
    <name type="scientific">Streptomyces rugosispiralis</name>
    <dbReference type="NCBI Taxonomy" id="2967341"/>
    <lineage>
        <taxon>Bacteria</taxon>
        <taxon>Bacillati</taxon>
        <taxon>Actinomycetota</taxon>
        <taxon>Actinomycetes</taxon>
        <taxon>Kitasatosporales</taxon>
        <taxon>Streptomycetaceae</taxon>
        <taxon>Streptomyces</taxon>
    </lineage>
</organism>
<dbReference type="Proteomes" id="UP001204746">
    <property type="component" value="Unassembled WGS sequence"/>
</dbReference>